<gene>
    <name evidence="5" type="ORF">BEK98_38085</name>
</gene>
<dbReference type="InterPro" id="IPR029016">
    <property type="entry name" value="GAF-like_dom_sf"/>
</dbReference>
<reference evidence="5 6" key="1">
    <citation type="submission" date="2016-07" db="EMBL/GenBank/DDBJ databases">
        <title>Draft genome of Streptomyces diastatochromogenes.</title>
        <authorList>
            <person name="Podduturi R."/>
            <person name="Lukassen M.B."/>
            <person name="Clausen N."/>
            <person name="Nielsen J.L."/>
            <person name="Jorgensen N.O."/>
        </authorList>
    </citation>
    <scope>NUCLEOTIDE SEQUENCE [LARGE SCALE GENOMIC DNA]</scope>
    <source>
        <strain evidence="5 6">DSM 40608</strain>
    </source>
</reference>
<dbReference type="SMART" id="SM00421">
    <property type="entry name" value="HTH_LUXR"/>
    <property type="match status" value="1"/>
</dbReference>
<dbReference type="PROSITE" id="PS50043">
    <property type="entry name" value="HTH_LUXR_2"/>
    <property type="match status" value="1"/>
</dbReference>
<dbReference type="SUPFAM" id="SSF46894">
    <property type="entry name" value="C-terminal effector domain of the bipartite response regulators"/>
    <property type="match status" value="1"/>
</dbReference>
<dbReference type="PROSITE" id="PS00622">
    <property type="entry name" value="HTH_LUXR_1"/>
    <property type="match status" value="1"/>
</dbReference>
<dbReference type="Gene3D" id="3.30.450.40">
    <property type="match status" value="1"/>
</dbReference>
<dbReference type="PRINTS" id="PR00038">
    <property type="entry name" value="HTHLUXR"/>
</dbReference>
<dbReference type="GO" id="GO:0006355">
    <property type="term" value="P:regulation of DNA-templated transcription"/>
    <property type="evidence" value="ECO:0007669"/>
    <property type="project" value="InterPro"/>
</dbReference>
<dbReference type="EMBL" id="MCGQ01000044">
    <property type="protein sequence ID" value="OXY89559.1"/>
    <property type="molecule type" value="Genomic_DNA"/>
</dbReference>
<dbReference type="GO" id="GO:0003677">
    <property type="term" value="F:DNA binding"/>
    <property type="evidence" value="ECO:0007669"/>
    <property type="project" value="UniProtKB-KW"/>
</dbReference>
<dbReference type="InterPro" id="IPR016032">
    <property type="entry name" value="Sig_transdc_resp-reg_C-effctor"/>
</dbReference>
<dbReference type="PANTHER" id="PTHR44688:SF16">
    <property type="entry name" value="DNA-BINDING TRANSCRIPTIONAL ACTIVATOR DEVR_DOSR"/>
    <property type="match status" value="1"/>
</dbReference>
<evidence type="ECO:0000256" key="1">
    <source>
        <dbReference type="ARBA" id="ARBA00023015"/>
    </source>
</evidence>
<keyword evidence="3" id="KW-0804">Transcription</keyword>
<dbReference type="RefSeq" id="WP_094221500.1">
    <property type="nucleotide sequence ID" value="NZ_MCGQ01000044.1"/>
</dbReference>
<dbReference type="Gene3D" id="1.10.10.10">
    <property type="entry name" value="Winged helix-like DNA-binding domain superfamily/Winged helix DNA-binding domain"/>
    <property type="match status" value="1"/>
</dbReference>
<dbReference type="Pfam" id="PF00196">
    <property type="entry name" value="GerE"/>
    <property type="match status" value="1"/>
</dbReference>
<dbReference type="InterPro" id="IPR036388">
    <property type="entry name" value="WH-like_DNA-bd_sf"/>
</dbReference>
<dbReference type="CDD" id="cd06170">
    <property type="entry name" value="LuxR_C_like"/>
    <property type="match status" value="1"/>
</dbReference>
<evidence type="ECO:0000259" key="4">
    <source>
        <dbReference type="PROSITE" id="PS50043"/>
    </source>
</evidence>
<keyword evidence="6" id="KW-1185">Reference proteome</keyword>
<feature type="domain" description="HTH luxR-type" evidence="4">
    <location>
        <begin position="261"/>
        <end position="326"/>
    </location>
</feature>
<evidence type="ECO:0000256" key="3">
    <source>
        <dbReference type="ARBA" id="ARBA00023163"/>
    </source>
</evidence>
<dbReference type="Proteomes" id="UP000215483">
    <property type="component" value="Unassembled WGS sequence"/>
</dbReference>
<dbReference type="AlphaFoldDB" id="A0A233S1T1"/>
<dbReference type="InterPro" id="IPR000792">
    <property type="entry name" value="Tscrpt_reg_LuxR_C"/>
</dbReference>
<evidence type="ECO:0000256" key="2">
    <source>
        <dbReference type="ARBA" id="ARBA00023125"/>
    </source>
</evidence>
<keyword evidence="1" id="KW-0805">Transcription regulation</keyword>
<dbReference type="SUPFAM" id="SSF55781">
    <property type="entry name" value="GAF domain-like"/>
    <property type="match status" value="1"/>
</dbReference>
<accession>A0A233S1T1</accession>
<comment type="caution">
    <text evidence="5">The sequence shown here is derived from an EMBL/GenBank/DDBJ whole genome shotgun (WGS) entry which is preliminary data.</text>
</comment>
<keyword evidence="2" id="KW-0238">DNA-binding</keyword>
<name>A0A233S1T1_STRDA</name>
<proteinExistence type="predicted"/>
<dbReference type="PANTHER" id="PTHR44688">
    <property type="entry name" value="DNA-BINDING TRANSCRIPTIONAL ACTIVATOR DEVR_DOSR"/>
    <property type="match status" value="1"/>
</dbReference>
<evidence type="ECO:0000313" key="6">
    <source>
        <dbReference type="Proteomes" id="UP000215483"/>
    </source>
</evidence>
<organism evidence="5 6">
    <name type="scientific">Streptomyces diastatochromogenes</name>
    <dbReference type="NCBI Taxonomy" id="42236"/>
    <lineage>
        <taxon>Bacteria</taxon>
        <taxon>Bacillati</taxon>
        <taxon>Actinomycetota</taxon>
        <taxon>Actinomycetes</taxon>
        <taxon>Kitasatosporales</taxon>
        <taxon>Streptomycetaceae</taxon>
        <taxon>Streptomyces</taxon>
    </lineage>
</organism>
<protein>
    <submittedName>
        <fullName evidence="5">Helix-turn-helix transcriptional regulator</fullName>
    </submittedName>
</protein>
<evidence type="ECO:0000313" key="5">
    <source>
        <dbReference type="EMBL" id="OXY89559.1"/>
    </source>
</evidence>
<dbReference type="OrthoDB" id="3660806at2"/>
<sequence length="341" mass="36588">MLTHRQVAAAARIGLLTRERDTASACAEALRELALALPLDAATLLTIDPLKGTHVQVAGIGYAADASEALAAEFVTTPWYANVVRQELPPSISEDPERAEGTGPGFRNGWFYAERVRPAGFRDGVTGALRHHGRLVGLVHLSTASPDAYDTEARQLLACVTPALGALADPVAGAADPHGPPEEDAVGLVTSEGVLDLPGRVRPQVVRDEDFRPLVRAFADTGGQRLRLLWRAGGAWYRVALHRHRPGLGVPADAVLVHETLTELPYGLSPRELEVLTRAATGQTNQAIAQALFLSPRTVHSHVEHLLRKTGAASRAEATALALRDGLLRPTPEQLPRFVER</sequence>